<dbReference type="EMBL" id="VDCI01000001">
    <property type="protein sequence ID" value="TNJ37723.1"/>
    <property type="molecule type" value="Genomic_DNA"/>
</dbReference>
<dbReference type="RefSeq" id="WP_139626025.1">
    <property type="nucleotide sequence ID" value="NZ_VDCI01000001.1"/>
</dbReference>
<evidence type="ECO:0000259" key="6">
    <source>
        <dbReference type="Pfam" id="PF00933"/>
    </source>
</evidence>
<dbReference type="Pfam" id="PF00933">
    <property type="entry name" value="Glyco_hydro_3"/>
    <property type="match status" value="1"/>
</dbReference>
<keyword evidence="4 7" id="KW-0378">Hydrolase</keyword>
<dbReference type="EC" id="3.2.1.52" evidence="3"/>
<organism evidence="7 8">
    <name type="scientific">Prosthecochloris vibrioformis</name>
    <name type="common">Chlorobium vibrioforme</name>
    <dbReference type="NCBI Taxonomy" id="1098"/>
    <lineage>
        <taxon>Bacteria</taxon>
        <taxon>Pseudomonadati</taxon>
        <taxon>Chlorobiota</taxon>
        <taxon>Chlorobiia</taxon>
        <taxon>Chlorobiales</taxon>
        <taxon>Chlorobiaceae</taxon>
        <taxon>Prosthecochloris</taxon>
    </lineage>
</organism>
<name>A0A5C4S2K2_PROVB</name>
<dbReference type="GO" id="GO:0005975">
    <property type="term" value="P:carbohydrate metabolic process"/>
    <property type="evidence" value="ECO:0007669"/>
    <property type="project" value="InterPro"/>
</dbReference>
<feature type="domain" description="Glycoside hydrolase family 3 N-terminal" evidence="6">
    <location>
        <begin position="25"/>
        <end position="359"/>
    </location>
</feature>
<dbReference type="InterPro" id="IPR036962">
    <property type="entry name" value="Glyco_hydro_3_N_sf"/>
</dbReference>
<comment type="catalytic activity">
    <reaction evidence="1">
        <text>Hydrolysis of terminal non-reducing N-acetyl-D-hexosamine residues in N-acetyl-beta-D-hexosaminides.</text>
        <dbReference type="EC" id="3.2.1.52"/>
    </reaction>
</comment>
<protein>
    <recommendedName>
        <fullName evidence="3">beta-N-acetylhexosaminidase</fullName>
        <ecNumber evidence="3">3.2.1.52</ecNumber>
    </recommendedName>
</protein>
<dbReference type="PANTHER" id="PTHR30480">
    <property type="entry name" value="BETA-HEXOSAMINIDASE-RELATED"/>
    <property type="match status" value="1"/>
</dbReference>
<evidence type="ECO:0000256" key="4">
    <source>
        <dbReference type="ARBA" id="ARBA00022801"/>
    </source>
</evidence>
<reference evidence="7 8" key="1">
    <citation type="submission" date="2019-05" db="EMBL/GenBank/DDBJ databases">
        <title>Draft Whole-Genome sequence of the green sulfur bacterium Prosthecochloris vibrioformis DSM 260.</title>
        <authorList>
            <person name="Meyer T.E."/>
            <person name="Kyndt J.A."/>
        </authorList>
    </citation>
    <scope>NUCLEOTIDE SEQUENCE [LARGE SCALE GENOMIC DNA]</scope>
    <source>
        <strain evidence="7 8">DSM 260</strain>
    </source>
</reference>
<accession>A0A5C4S2K2</accession>
<evidence type="ECO:0000313" key="7">
    <source>
        <dbReference type="EMBL" id="TNJ37723.1"/>
    </source>
</evidence>
<evidence type="ECO:0000256" key="3">
    <source>
        <dbReference type="ARBA" id="ARBA00012663"/>
    </source>
</evidence>
<evidence type="ECO:0000256" key="2">
    <source>
        <dbReference type="ARBA" id="ARBA00005336"/>
    </source>
</evidence>
<sequence>MLHLILWAVLLLSPSPARQPASDSLSVKIGQMLMTGFRGMSTKEAPEVVADIEHGRIGGVILFDYDLPLRTPVRNIESAQQLQQLTRSLQTHAEIPLFIAIDQEGGKVCRLKPSHGFPSTPSAARLGHVHDPDSTYRSALRTAATLRDLHINMNFAPVLDLAVNKDNPVIAKLERSFSEHPITVTLHARQTIDAMHRNGILTAVKHFPGHGSSRQDTHLGFTDVTGTWDPEELEPYRRLLQQGYNDLIMTAHVYNGRLDPKYPATLSQHTLQGLLRDSLGFRGAIVSDDMQMQAIAAHYSLEEAIRLALDAGVDILLFANNSSYDPLIASKASAIIQQLVNDGKVSRERIDESWKRIMELKQRFNLDTQ</sequence>
<dbReference type="SUPFAM" id="SSF51445">
    <property type="entry name" value="(Trans)glycosidases"/>
    <property type="match status" value="1"/>
</dbReference>
<evidence type="ECO:0000256" key="5">
    <source>
        <dbReference type="ARBA" id="ARBA00023295"/>
    </source>
</evidence>
<gene>
    <name evidence="7" type="ORF">FGF68_00655</name>
</gene>
<dbReference type="AlphaFoldDB" id="A0A5C4S2K2"/>
<evidence type="ECO:0000313" key="8">
    <source>
        <dbReference type="Proteomes" id="UP000309544"/>
    </source>
</evidence>
<comment type="caution">
    <text evidence="7">The sequence shown here is derived from an EMBL/GenBank/DDBJ whole genome shotgun (WGS) entry which is preliminary data.</text>
</comment>
<keyword evidence="8" id="KW-1185">Reference proteome</keyword>
<evidence type="ECO:0000256" key="1">
    <source>
        <dbReference type="ARBA" id="ARBA00001231"/>
    </source>
</evidence>
<dbReference type="InterPro" id="IPR001764">
    <property type="entry name" value="Glyco_hydro_3_N"/>
</dbReference>
<dbReference type="Gene3D" id="3.20.20.300">
    <property type="entry name" value="Glycoside hydrolase, family 3, N-terminal domain"/>
    <property type="match status" value="1"/>
</dbReference>
<dbReference type="GO" id="GO:0004563">
    <property type="term" value="F:beta-N-acetylhexosaminidase activity"/>
    <property type="evidence" value="ECO:0007669"/>
    <property type="project" value="UniProtKB-EC"/>
</dbReference>
<proteinExistence type="inferred from homology"/>
<dbReference type="GO" id="GO:0009254">
    <property type="term" value="P:peptidoglycan turnover"/>
    <property type="evidence" value="ECO:0007669"/>
    <property type="project" value="TreeGrafter"/>
</dbReference>
<keyword evidence="5" id="KW-0326">Glycosidase</keyword>
<comment type="similarity">
    <text evidence="2">Belongs to the glycosyl hydrolase 3 family.</text>
</comment>
<dbReference type="InterPro" id="IPR017853">
    <property type="entry name" value="GH"/>
</dbReference>
<dbReference type="Proteomes" id="UP000309544">
    <property type="component" value="Unassembled WGS sequence"/>
</dbReference>
<dbReference type="PANTHER" id="PTHR30480:SF13">
    <property type="entry name" value="BETA-HEXOSAMINIDASE"/>
    <property type="match status" value="1"/>
</dbReference>
<dbReference type="InterPro" id="IPR050226">
    <property type="entry name" value="NagZ_Beta-hexosaminidase"/>
</dbReference>